<dbReference type="InterPro" id="IPR027417">
    <property type="entry name" value="P-loop_NTPase"/>
</dbReference>
<evidence type="ECO:0000259" key="1">
    <source>
        <dbReference type="Pfam" id="PF00931"/>
    </source>
</evidence>
<dbReference type="PANTHER" id="PTHR19338">
    <property type="entry name" value="TRANSLOCASE OF INNER MITOCHONDRIAL MEMBRANE 13 HOMOLOG"/>
    <property type="match status" value="1"/>
</dbReference>
<feature type="domain" description="NB-ARC" evidence="1">
    <location>
        <begin position="4"/>
        <end position="92"/>
    </location>
</feature>
<dbReference type="OrthoDB" id="686380at2759"/>
<comment type="caution">
    <text evidence="2">The sequence shown here is derived from an EMBL/GenBank/DDBJ whole genome shotgun (WGS) entry which is preliminary data.</text>
</comment>
<dbReference type="Gene3D" id="3.40.50.300">
    <property type="entry name" value="P-loop containing nucleotide triphosphate hydrolases"/>
    <property type="match status" value="1"/>
</dbReference>
<dbReference type="InterPro" id="IPR002182">
    <property type="entry name" value="NB-ARC"/>
</dbReference>
<dbReference type="GO" id="GO:0043531">
    <property type="term" value="F:ADP binding"/>
    <property type="evidence" value="ECO:0007669"/>
    <property type="project" value="InterPro"/>
</dbReference>
<dbReference type="Pfam" id="PF00931">
    <property type="entry name" value="NB-ARC"/>
    <property type="match status" value="1"/>
</dbReference>
<gene>
    <name evidence="2" type="ORF">HU200_003238</name>
</gene>
<evidence type="ECO:0000313" key="2">
    <source>
        <dbReference type="EMBL" id="KAF8776523.1"/>
    </source>
</evidence>
<dbReference type="PANTHER" id="PTHR19338:SF65">
    <property type="entry name" value="OS06G0163900 PROTEIN"/>
    <property type="match status" value="1"/>
</dbReference>
<evidence type="ECO:0000313" key="3">
    <source>
        <dbReference type="Proteomes" id="UP000636709"/>
    </source>
</evidence>
<sequence>MSDEQELSKVVAIVGPGGIGKTTLARKLYQTIGGEFDCQAFLRVTKKPDMKRLLKDMLSQLQIHQSAEACGVQQLIDAINEHLHHRRYIFLLKTRLRHA</sequence>
<reference evidence="2" key="1">
    <citation type="submission" date="2020-07" db="EMBL/GenBank/DDBJ databases">
        <title>Genome sequence and genetic diversity analysis of an under-domesticated orphan crop, white fonio (Digitaria exilis).</title>
        <authorList>
            <person name="Bennetzen J.L."/>
            <person name="Chen S."/>
            <person name="Ma X."/>
            <person name="Wang X."/>
            <person name="Yssel A.E.J."/>
            <person name="Chaluvadi S.R."/>
            <person name="Johnson M."/>
            <person name="Gangashetty P."/>
            <person name="Hamidou F."/>
            <person name="Sanogo M.D."/>
            <person name="Zwaenepoel A."/>
            <person name="Wallace J."/>
            <person name="Van De Peer Y."/>
            <person name="Van Deynze A."/>
        </authorList>
    </citation>
    <scope>NUCLEOTIDE SEQUENCE</scope>
    <source>
        <tissue evidence="2">Leaves</tissue>
    </source>
</reference>
<dbReference type="EMBL" id="JACEFO010000191">
    <property type="protein sequence ID" value="KAF8776523.1"/>
    <property type="molecule type" value="Genomic_DNA"/>
</dbReference>
<organism evidence="2 3">
    <name type="scientific">Digitaria exilis</name>
    <dbReference type="NCBI Taxonomy" id="1010633"/>
    <lineage>
        <taxon>Eukaryota</taxon>
        <taxon>Viridiplantae</taxon>
        <taxon>Streptophyta</taxon>
        <taxon>Embryophyta</taxon>
        <taxon>Tracheophyta</taxon>
        <taxon>Spermatophyta</taxon>
        <taxon>Magnoliopsida</taxon>
        <taxon>Liliopsida</taxon>
        <taxon>Poales</taxon>
        <taxon>Poaceae</taxon>
        <taxon>PACMAD clade</taxon>
        <taxon>Panicoideae</taxon>
        <taxon>Panicodae</taxon>
        <taxon>Paniceae</taxon>
        <taxon>Anthephorinae</taxon>
        <taxon>Digitaria</taxon>
    </lineage>
</organism>
<name>A0A835FWN8_9POAL</name>
<dbReference type="AlphaFoldDB" id="A0A835FWN8"/>
<proteinExistence type="predicted"/>
<keyword evidence="3" id="KW-1185">Reference proteome</keyword>
<dbReference type="Proteomes" id="UP000636709">
    <property type="component" value="Unassembled WGS sequence"/>
</dbReference>
<dbReference type="SUPFAM" id="SSF52540">
    <property type="entry name" value="P-loop containing nucleoside triphosphate hydrolases"/>
    <property type="match status" value="1"/>
</dbReference>
<protein>
    <recommendedName>
        <fullName evidence="1">NB-ARC domain-containing protein</fullName>
    </recommendedName>
</protein>
<accession>A0A835FWN8</accession>